<dbReference type="GO" id="GO:0006355">
    <property type="term" value="P:regulation of DNA-templated transcription"/>
    <property type="evidence" value="ECO:0007669"/>
    <property type="project" value="InterPro"/>
</dbReference>
<reference evidence="6 7" key="1">
    <citation type="submission" date="2015-03" db="EMBL/GenBank/DDBJ databases">
        <title>Draft Genome Sequence of Burkholderia andropogonis type strain ICMP2807, isolated from Sorghum bicolor.</title>
        <authorList>
            <person name="Lopes-Santos L."/>
            <person name="Castro D.B."/>
            <person name="Ottoboni L.M."/>
            <person name="Park D."/>
            <person name="Weirc B.S."/>
            <person name="Destefano S.A."/>
        </authorList>
    </citation>
    <scope>NUCLEOTIDE SEQUENCE [LARGE SCALE GENOMIC DNA]</scope>
    <source>
        <strain evidence="6 7">ICMP2807</strain>
    </source>
</reference>
<dbReference type="Proteomes" id="UP000033618">
    <property type="component" value="Unassembled WGS sequence"/>
</dbReference>
<dbReference type="GO" id="GO:0016020">
    <property type="term" value="C:membrane"/>
    <property type="evidence" value="ECO:0007669"/>
    <property type="project" value="InterPro"/>
</dbReference>
<dbReference type="Pfam" id="PF00989">
    <property type="entry name" value="PAS"/>
    <property type="match status" value="1"/>
</dbReference>
<gene>
    <name evidence="6" type="ORF">WM40_05915</name>
</gene>
<keyword evidence="3" id="KW-0902">Two-component regulatory system</keyword>
<dbReference type="EMBL" id="LAQU01000004">
    <property type="protein sequence ID" value="KKB64533.1"/>
    <property type="molecule type" value="Genomic_DNA"/>
</dbReference>
<evidence type="ECO:0000256" key="4">
    <source>
        <dbReference type="SAM" id="MobiDB-lite"/>
    </source>
</evidence>
<sequence length="454" mass="49615">MQRQFEGIIRSASEAIITIDEAQTILIFNPTAEKLFGCTAQDAIGTSLERFIPQRYRHAHAQQVRQFGVTGISERQMGKRRPLFGLRADGTEFPIEASISQFVECAGPGSQDGDASRRGGEEHGDGDGSGDTGRRVYTVLLRDITARLQARAELQASRNELRHLSASIQAAREDEQSRIARELHDDLGQRLTALKVDLSLLEADLDEEASRSETALHRWRGRTSEMKRLIDDTVQAVRRIAADLRPVMLDDLGLVAAIDWLASEWRRRHGIVVTVRSGASGEGLAVEGSEASADDADDWPITDNATTAIFRIVQESLTNIARHANATRAIVTLQRTTAAPSPDAPLQPCYRIWVADNGVGVGGSNTPPHASSAGGPHARGSFGLIGMRERATLMGGVLRYGSPAEVRQRVWEMDDKGVHEPWPKAAWDTAVMFDNGFVICVTVPSAAIAREETR</sequence>
<dbReference type="SUPFAM" id="SSF55874">
    <property type="entry name" value="ATPase domain of HSP90 chaperone/DNA topoisomerase II/histidine kinase"/>
    <property type="match status" value="1"/>
</dbReference>
<comment type="caution">
    <text evidence="6">The sequence shown here is derived from an EMBL/GenBank/DDBJ whole genome shotgun (WGS) entry which is preliminary data.</text>
</comment>
<proteinExistence type="predicted"/>
<dbReference type="PANTHER" id="PTHR24421">
    <property type="entry name" value="NITRATE/NITRITE SENSOR PROTEIN NARX-RELATED"/>
    <property type="match status" value="1"/>
</dbReference>
<accession>A0A0F5K386</accession>
<dbReference type="InterPro" id="IPR050482">
    <property type="entry name" value="Sensor_HK_TwoCompSys"/>
</dbReference>
<evidence type="ECO:0000313" key="6">
    <source>
        <dbReference type="EMBL" id="KKB64533.1"/>
    </source>
</evidence>
<organism evidence="6 7">
    <name type="scientific">Robbsia andropogonis</name>
    <dbReference type="NCBI Taxonomy" id="28092"/>
    <lineage>
        <taxon>Bacteria</taxon>
        <taxon>Pseudomonadati</taxon>
        <taxon>Pseudomonadota</taxon>
        <taxon>Betaproteobacteria</taxon>
        <taxon>Burkholderiales</taxon>
        <taxon>Burkholderiaceae</taxon>
        <taxon>Robbsia</taxon>
    </lineage>
</organism>
<name>A0A0F5K386_9BURK</name>
<dbReference type="InterPro" id="IPR000014">
    <property type="entry name" value="PAS"/>
</dbReference>
<keyword evidence="1" id="KW-0808">Transferase</keyword>
<dbReference type="InterPro" id="IPR035965">
    <property type="entry name" value="PAS-like_dom_sf"/>
</dbReference>
<dbReference type="Gene3D" id="1.20.5.1930">
    <property type="match status" value="1"/>
</dbReference>
<dbReference type="AlphaFoldDB" id="A0A0F5K386"/>
<feature type="region of interest" description="Disordered" evidence="4">
    <location>
        <begin position="106"/>
        <end position="133"/>
    </location>
</feature>
<dbReference type="SMART" id="SM00091">
    <property type="entry name" value="PAS"/>
    <property type="match status" value="1"/>
</dbReference>
<dbReference type="CDD" id="cd16917">
    <property type="entry name" value="HATPase_UhpB-NarQ-NarX-like"/>
    <property type="match status" value="1"/>
</dbReference>
<dbReference type="SUPFAM" id="SSF55785">
    <property type="entry name" value="PYP-like sensor domain (PAS domain)"/>
    <property type="match status" value="1"/>
</dbReference>
<dbReference type="InterPro" id="IPR011712">
    <property type="entry name" value="Sig_transdc_His_kin_sub3_dim/P"/>
</dbReference>
<dbReference type="NCBIfam" id="TIGR00229">
    <property type="entry name" value="sensory_box"/>
    <property type="match status" value="1"/>
</dbReference>
<dbReference type="PANTHER" id="PTHR24421:SF59">
    <property type="entry name" value="OXYGEN SENSOR HISTIDINE KINASE NREB"/>
    <property type="match status" value="1"/>
</dbReference>
<dbReference type="Gene3D" id="3.30.565.10">
    <property type="entry name" value="Histidine kinase-like ATPase, C-terminal domain"/>
    <property type="match status" value="1"/>
</dbReference>
<dbReference type="PROSITE" id="PS50112">
    <property type="entry name" value="PAS"/>
    <property type="match status" value="1"/>
</dbReference>
<dbReference type="Pfam" id="PF07730">
    <property type="entry name" value="HisKA_3"/>
    <property type="match status" value="1"/>
</dbReference>
<dbReference type="GO" id="GO:0000155">
    <property type="term" value="F:phosphorelay sensor kinase activity"/>
    <property type="evidence" value="ECO:0007669"/>
    <property type="project" value="InterPro"/>
</dbReference>
<feature type="compositionally biased region" description="Basic and acidic residues" evidence="4">
    <location>
        <begin position="114"/>
        <end position="126"/>
    </location>
</feature>
<dbReference type="InterPro" id="IPR036890">
    <property type="entry name" value="HATPase_C_sf"/>
</dbReference>
<evidence type="ECO:0000256" key="1">
    <source>
        <dbReference type="ARBA" id="ARBA00022679"/>
    </source>
</evidence>
<evidence type="ECO:0000259" key="5">
    <source>
        <dbReference type="PROSITE" id="PS50112"/>
    </source>
</evidence>
<keyword evidence="2" id="KW-0418">Kinase</keyword>
<dbReference type="Gene3D" id="3.30.450.20">
    <property type="entry name" value="PAS domain"/>
    <property type="match status" value="1"/>
</dbReference>
<evidence type="ECO:0000313" key="7">
    <source>
        <dbReference type="Proteomes" id="UP000033618"/>
    </source>
</evidence>
<keyword evidence="7" id="KW-1185">Reference proteome</keyword>
<protein>
    <recommendedName>
        <fullName evidence="5">PAS domain-containing protein</fullName>
    </recommendedName>
</protein>
<dbReference type="CDD" id="cd00130">
    <property type="entry name" value="PAS"/>
    <property type="match status" value="1"/>
</dbReference>
<dbReference type="InterPro" id="IPR013767">
    <property type="entry name" value="PAS_fold"/>
</dbReference>
<feature type="domain" description="PAS" evidence="5">
    <location>
        <begin position="1"/>
        <end position="54"/>
    </location>
</feature>
<evidence type="ECO:0000256" key="3">
    <source>
        <dbReference type="ARBA" id="ARBA00023012"/>
    </source>
</evidence>
<dbReference type="GO" id="GO:0046983">
    <property type="term" value="F:protein dimerization activity"/>
    <property type="evidence" value="ECO:0007669"/>
    <property type="project" value="InterPro"/>
</dbReference>
<dbReference type="PATRIC" id="fig|28092.6.peg.1408"/>
<dbReference type="STRING" id="28092.WM40_05915"/>
<evidence type="ECO:0000256" key="2">
    <source>
        <dbReference type="ARBA" id="ARBA00022777"/>
    </source>
</evidence>